<dbReference type="InterPro" id="IPR025705">
    <property type="entry name" value="Beta_hexosaminidase_sua/sub"/>
</dbReference>
<sequence length="490" mass="54702">MSNQPAPALIPQPRQLHLFPGTFRFEGESDIRSGIDPQLGAEEYMLTIDGNGVAISGGDDAGVFYARQTLRQLLPPTASGPLDPIDARGVDLPHVHIEDRPEYPWRGFMLDVARHFLPAGFVLKVIDQLATLKLNRLHLHLTDDQGWRLPVPGYPRLTEVGSKRRESIVGYDNQTDDVEYDGTPHEGAYTRAELQHIVRYAAERHITVVPEVDLPGHAQAAIAAYPHLGSGEPTEVRTRWGISSRILNLEDYTLDFVTEVLDEVLDIFPGGYVHIGGDEVPRREWRESATAQQRMSEAGLPDVEQLLGWFVGRVGEHVRAAGRRPVAWDEVVDGGAPKDTLVMAWRGVQHGVNAVRAGYDVVVTPRPPLYFDFRQSESPEEPVSFPEAPTTLADVFRFEPLPDGLGDAQDGDGRVIGTQANLWTEYVPTTESAEYMTFPRLLAFAEVAWRPRLEEGESRDLDGFLERVEQHLPRLHEAGIRYRPLDGDTE</sequence>
<accession>A0ABV6RNW7</accession>
<evidence type="ECO:0000256" key="3">
    <source>
        <dbReference type="ARBA" id="ARBA00012663"/>
    </source>
</evidence>
<dbReference type="InterPro" id="IPR029018">
    <property type="entry name" value="Hex-like_dom2"/>
</dbReference>
<protein>
    <recommendedName>
        <fullName evidence="3">beta-N-acetylhexosaminidase</fullName>
        <ecNumber evidence="3">3.2.1.52</ecNumber>
    </recommendedName>
    <alternativeName>
        <fullName evidence="6">Beta-N-acetylhexosaminidase</fullName>
    </alternativeName>
    <alternativeName>
        <fullName evidence="7">N-acetyl-beta-glucosaminidase</fullName>
    </alternativeName>
</protein>
<evidence type="ECO:0000256" key="7">
    <source>
        <dbReference type="ARBA" id="ARBA00033000"/>
    </source>
</evidence>
<dbReference type="InterPro" id="IPR015882">
    <property type="entry name" value="HEX_bac_N"/>
</dbReference>
<keyword evidence="11" id="KW-1185">Reference proteome</keyword>
<dbReference type="RefSeq" id="WP_386668403.1">
    <property type="nucleotide sequence ID" value="NZ_JBHLTG010000002.1"/>
</dbReference>
<evidence type="ECO:0000256" key="6">
    <source>
        <dbReference type="ARBA" id="ARBA00030512"/>
    </source>
</evidence>
<keyword evidence="4" id="KW-0378">Hydrolase</keyword>
<dbReference type="Proteomes" id="UP001589896">
    <property type="component" value="Unassembled WGS sequence"/>
</dbReference>
<dbReference type="SUPFAM" id="SSF55545">
    <property type="entry name" value="beta-N-acetylhexosaminidase-like domain"/>
    <property type="match status" value="1"/>
</dbReference>
<proteinExistence type="inferred from homology"/>
<dbReference type="Pfam" id="PF00728">
    <property type="entry name" value="Glyco_hydro_20"/>
    <property type="match status" value="1"/>
</dbReference>
<dbReference type="Pfam" id="PF02838">
    <property type="entry name" value="Glyco_hydro_20b"/>
    <property type="match status" value="1"/>
</dbReference>
<evidence type="ECO:0000256" key="4">
    <source>
        <dbReference type="ARBA" id="ARBA00022801"/>
    </source>
</evidence>
<name>A0ABV6RNW7_9GAMM</name>
<dbReference type="Gene3D" id="3.30.379.10">
    <property type="entry name" value="Chitobiase/beta-hexosaminidase domain 2-like"/>
    <property type="match status" value="1"/>
</dbReference>
<dbReference type="InterPro" id="IPR015883">
    <property type="entry name" value="Glyco_hydro_20_cat"/>
</dbReference>
<dbReference type="PIRSF" id="PIRSF001093">
    <property type="entry name" value="B-hxosamndse_ab_euk"/>
    <property type="match status" value="1"/>
</dbReference>
<evidence type="ECO:0000256" key="1">
    <source>
        <dbReference type="ARBA" id="ARBA00001231"/>
    </source>
</evidence>
<dbReference type="SUPFAM" id="SSF51445">
    <property type="entry name" value="(Trans)glycosidases"/>
    <property type="match status" value="1"/>
</dbReference>
<dbReference type="PANTHER" id="PTHR22600">
    <property type="entry name" value="BETA-HEXOSAMINIDASE"/>
    <property type="match status" value="1"/>
</dbReference>
<organism evidence="10 11">
    <name type="scientific">Lysobacter korlensis</name>
    <dbReference type="NCBI Taxonomy" id="553636"/>
    <lineage>
        <taxon>Bacteria</taxon>
        <taxon>Pseudomonadati</taxon>
        <taxon>Pseudomonadota</taxon>
        <taxon>Gammaproteobacteria</taxon>
        <taxon>Lysobacterales</taxon>
        <taxon>Lysobacteraceae</taxon>
        <taxon>Lysobacter</taxon>
    </lineage>
</organism>
<evidence type="ECO:0000259" key="8">
    <source>
        <dbReference type="Pfam" id="PF00728"/>
    </source>
</evidence>
<dbReference type="InterPro" id="IPR017853">
    <property type="entry name" value="GH"/>
</dbReference>
<evidence type="ECO:0000313" key="11">
    <source>
        <dbReference type="Proteomes" id="UP001589896"/>
    </source>
</evidence>
<evidence type="ECO:0000259" key="9">
    <source>
        <dbReference type="Pfam" id="PF02838"/>
    </source>
</evidence>
<comment type="caution">
    <text evidence="10">The sequence shown here is derived from an EMBL/GenBank/DDBJ whole genome shotgun (WGS) entry which is preliminary data.</text>
</comment>
<feature type="domain" description="Glycoside hydrolase family 20 catalytic" evidence="8">
    <location>
        <begin position="103"/>
        <end position="451"/>
    </location>
</feature>
<dbReference type="PANTHER" id="PTHR22600:SF57">
    <property type="entry name" value="BETA-N-ACETYLHEXOSAMINIDASE"/>
    <property type="match status" value="1"/>
</dbReference>
<evidence type="ECO:0000256" key="2">
    <source>
        <dbReference type="ARBA" id="ARBA00006285"/>
    </source>
</evidence>
<dbReference type="EC" id="3.2.1.52" evidence="3"/>
<reference evidence="10 11" key="1">
    <citation type="submission" date="2024-09" db="EMBL/GenBank/DDBJ databases">
        <authorList>
            <person name="Sun Q."/>
            <person name="Mori K."/>
        </authorList>
    </citation>
    <scope>NUCLEOTIDE SEQUENCE [LARGE SCALE GENOMIC DNA]</scope>
    <source>
        <strain evidence="10 11">KCTC 23076</strain>
    </source>
</reference>
<dbReference type="PRINTS" id="PR00738">
    <property type="entry name" value="GLHYDRLASE20"/>
</dbReference>
<comment type="similarity">
    <text evidence="2">Belongs to the glycosyl hydrolase 20 family.</text>
</comment>
<comment type="catalytic activity">
    <reaction evidence="1">
        <text>Hydrolysis of terminal non-reducing N-acetyl-D-hexosamine residues in N-acetyl-beta-D-hexosaminides.</text>
        <dbReference type="EC" id="3.2.1.52"/>
    </reaction>
</comment>
<keyword evidence="5" id="KW-0326">Glycosidase</keyword>
<feature type="domain" description="Beta-hexosaminidase bacterial type N-terminal" evidence="9">
    <location>
        <begin position="31"/>
        <end position="99"/>
    </location>
</feature>
<evidence type="ECO:0000256" key="5">
    <source>
        <dbReference type="ARBA" id="ARBA00023295"/>
    </source>
</evidence>
<dbReference type="EMBL" id="JBHLTG010000002">
    <property type="protein sequence ID" value="MFC0678496.1"/>
    <property type="molecule type" value="Genomic_DNA"/>
</dbReference>
<dbReference type="CDD" id="cd06563">
    <property type="entry name" value="GH20_chitobiase-like"/>
    <property type="match status" value="1"/>
</dbReference>
<dbReference type="Gene3D" id="3.20.20.80">
    <property type="entry name" value="Glycosidases"/>
    <property type="match status" value="1"/>
</dbReference>
<gene>
    <name evidence="10" type="ORF">ACFFGH_11665</name>
</gene>
<evidence type="ECO:0000313" key="10">
    <source>
        <dbReference type="EMBL" id="MFC0678496.1"/>
    </source>
</evidence>